<keyword evidence="2 5" id="KW-0479">Metal-binding</keyword>
<dbReference type="PANTHER" id="PTHR10209">
    <property type="entry name" value="OXIDOREDUCTASE, 2OG-FE II OXYGENASE FAMILY PROTEIN"/>
    <property type="match status" value="1"/>
</dbReference>
<dbReference type="Gramene" id="PVH34834">
    <property type="protein sequence ID" value="PVH34834"/>
    <property type="gene ID" value="PAHAL_7G043600"/>
</dbReference>
<keyword evidence="3 5" id="KW-0560">Oxidoreductase</keyword>
<dbReference type="InterPro" id="IPR027443">
    <property type="entry name" value="IPNS-like_sf"/>
</dbReference>
<dbReference type="SUPFAM" id="SSF51197">
    <property type="entry name" value="Clavaminate synthase-like"/>
    <property type="match status" value="1"/>
</dbReference>
<dbReference type="Pfam" id="PF14226">
    <property type="entry name" value="DIOX_N"/>
    <property type="match status" value="1"/>
</dbReference>
<protein>
    <recommendedName>
        <fullName evidence="6">Fe2OG dioxygenase domain-containing protein</fullName>
    </recommendedName>
</protein>
<dbReference type="PROSITE" id="PS51471">
    <property type="entry name" value="FE2OG_OXY"/>
    <property type="match status" value="1"/>
</dbReference>
<evidence type="ECO:0000256" key="2">
    <source>
        <dbReference type="ARBA" id="ARBA00022723"/>
    </source>
</evidence>
<dbReference type="GO" id="GO:0046872">
    <property type="term" value="F:metal ion binding"/>
    <property type="evidence" value="ECO:0007669"/>
    <property type="project" value="UniProtKB-KW"/>
</dbReference>
<evidence type="ECO:0000313" key="7">
    <source>
        <dbReference type="EMBL" id="PVH34834.1"/>
    </source>
</evidence>
<dbReference type="Pfam" id="PF03171">
    <property type="entry name" value="2OG-FeII_Oxy"/>
    <property type="match status" value="1"/>
</dbReference>
<feature type="domain" description="Fe2OG dioxygenase" evidence="6">
    <location>
        <begin position="254"/>
        <end position="354"/>
    </location>
</feature>
<dbReference type="Proteomes" id="UP000243499">
    <property type="component" value="Chromosome 7"/>
</dbReference>
<evidence type="ECO:0000256" key="4">
    <source>
        <dbReference type="ARBA" id="ARBA00023004"/>
    </source>
</evidence>
<dbReference type="AlphaFoldDB" id="A0A2T8IAX6"/>
<dbReference type="PANTHER" id="PTHR10209:SF428">
    <property type="entry name" value="OS04G0182200 PROTEIN"/>
    <property type="match status" value="1"/>
</dbReference>
<evidence type="ECO:0000256" key="5">
    <source>
        <dbReference type="RuleBase" id="RU003682"/>
    </source>
</evidence>
<dbReference type="InterPro" id="IPR026992">
    <property type="entry name" value="DIOX_N"/>
</dbReference>
<organism evidence="7">
    <name type="scientific">Panicum hallii</name>
    <dbReference type="NCBI Taxonomy" id="206008"/>
    <lineage>
        <taxon>Eukaryota</taxon>
        <taxon>Viridiplantae</taxon>
        <taxon>Streptophyta</taxon>
        <taxon>Embryophyta</taxon>
        <taxon>Tracheophyta</taxon>
        <taxon>Spermatophyta</taxon>
        <taxon>Magnoliopsida</taxon>
        <taxon>Liliopsida</taxon>
        <taxon>Poales</taxon>
        <taxon>Poaceae</taxon>
        <taxon>PACMAD clade</taxon>
        <taxon>Panicoideae</taxon>
        <taxon>Panicodae</taxon>
        <taxon>Paniceae</taxon>
        <taxon>Panicinae</taxon>
        <taxon>Panicum</taxon>
        <taxon>Panicum sect. Panicum</taxon>
    </lineage>
</organism>
<name>A0A2T8IAX6_9POAL</name>
<gene>
    <name evidence="7" type="ORF">PAHAL_7G043600</name>
</gene>
<comment type="similarity">
    <text evidence="1 5">Belongs to the iron/ascorbate-dependent oxidoreductase family.</text>
</comment>
<dbReference type="InterPro" id="IPR044861">
    <property type="entry name" value="IPNS-like_FE2OG_OXY"/>
</dbReference>
<proteinExistence type="inferred from homology"/>
<sequence length="408" mass="44867">MSVTPAYDDCTAELRELDATLASVRAIVASGATHVPRIFRLRNPEQQLRAQEHPPSATVPVINLGGNHVAVVDVVARIASEWGFFQVTGHGVPEEAMAAAVAAVRAFHEADGGKGSDCCDSDKALLYSREPGKAVKYHCNFDLYQSPVANWRDTLYLRMAPDPPASDPPASDELPVDLERTKILCISGSGWRSSSLSSFIISIIYKLMMLALGTLDALFEYAKQVKNLGDRLFELLSEVLGLKPSYLTDIECNQGQIILSHYYPPCPQPELAIGTSRRSDSGFLTILLQDEVGGLQILHEDQWVDITPTPGAFIINIADLLQLISNDKFSSVEHRVVAKNAKPRVSIACFFSTHFHPASTRTYGPINELLSEKNPPLYRETLVRDYIADYYSVGSDGREKTALSGFRL</sequence>
<dbReference type="GO" id="GO:0051213">
    <property type="term" value="F:dioxygenase activity"/>
    <property type="evidence" value="ECO:0007669"/>
    <property type="project" value="UniProtKB-ARBA"/>
</dbReference>
<dbReference type="EMBL" id="CM008052">
    <property type="protein sequence ID" value="PVH34834.1"/>
    <property type="molecule type" value="Genomic_DNA"/>
</dbReference>
<accession>A0A2T8IAX6</accession>
<dbReference type="Gene3D" id="2.60.120.330">
    <property type="entry name" value="B-lactam Antibiotic, Isopenicillin N Synthase, Chain"/>
    <property type="match status" value="1"/>
</dbReference>
<evidence type="ECO:0000256" key="1">
    <source>
        <dbReference type="ARBA" id="ARBA00008056"/>
    </source>
</evidence>
<evidence type="ECO:0000256" key="3">
    <source>
        <dbReference type="ARBA" id="ARBA00023002"/>
    </source>
</evidence>
<reference evidence="7" key="1">
    <citation type="submission" date="2018-04" db="EMBL/GenBank/DDBJ databases">
        <title>WGS assembly of Panicum hallii.</title>
        <authorList>
            <person name="Lovell J."/>
            <person name="Jenkins J."/>
            <person name="Lowry D."/>
            <person name="Mamidi S."/>
            <person name="Sreedasyam A."/>
            <person name="Weng X."/>
            <person name="Barry K."/>
            <person name="Bonette J."/>
            <person name="Campitelli B."/>
            <person name="Daum C."/>
            <person name="Gordon S."/>
            <person name="Gould B."/>
            <person name="Lipzen A."/>
            <person name="Macqueen A."/>
            <person name="Palacio-Mejia J."/>
            <person name="Plott C."/>
            <person name="Shakirov E."/>
            <person name="Shu S."/>
            <person name="Yoshinaga Y."/>
            <person name="Zane M."/>
            <person name="Rokhsar D."/>
            <person name="Grimwood J."/>
            <person name="Schmutz J."/>
            <person name="Juenger T."/>
        </authorList>
    </citation>
    <scope>NUCLEOTIDE SEQUENCE [LARGE SCALE GENOMIC DNA]</scope>
    <source>
        <strain evidence="7">FIL2</strain>
    </source>
</reference>
<dbReference type="InterPro" id="IPR005123">
    <property type="entry name" value="Oxoglu/Fe-dep_dioxygenase_dom"/>
</dbReference>
<evidence type="ECO:0000259" key="6">
    <source>
        <dbReference type="PROSITE" id="PS51471"/>
    </source>
</evidence>
<keyword evidence="4 5" id="KW-0408">Iron</keyword>